<dbReference type="GO" id="GO:0071013">
    <property type="term" value="C:catalytic step 2 spliceosome"/>
    <property type="evidence" value="ECO:0007669"/>
    <property type="project" value="TreeGrafter"/>
</dbReference>
<keyword evidence="4" id="KW-0963">Cytoplasm</keyword>
<evidence type="ECO:0000256" key="11">
    <source>
        <dbReference type="SAM" id="MobiDB-lite"/>
    </source>
</evidence>
<dbReference type="GO" id="GO:0003723">
    <property type="term" value="F:RNA binding"/>
    <property type="evidence" value="ECO:0007669"/>
    <property type="project" value="UniProtKB-KW"/>
</dbReference>
<dbReference type="GO" id="GO:0005687">
    <property type="term" value="C:U4 snRNP"/>
    <property type="evidence" value="ECO:0007669"/>
    <property type="project" value="TreeGrafter"/>
</dbReference>
<feature type="compositionally biased region" description="Low complexity" evidence="11">
    <location>
        <begin position="88"/>
        <end position="99"/>
    </location>
</feature>
<dbReference type="PROSITE" id="PS52002">
    <property type="entry name" value="SM"/>
    <property type="match status" value="1"/>
</dbReference>
<comment type="similarity">
    <text evidence="3">Belongs to the snRNP SmB/SmN family.</text>
</comment>
<feature type="region of interest" description="Disordered" evidence="11">
    <location>
        <begin position="80"/>
        <end position="99"/>
    </location>
</feature>
<evidence type="ECO:0000313" key="13">
    <source>
        <dbReference type="EMBL" id="LAA02605.1"/>
    </source>
</evidence>
<dbReference type="GO" id="GO:0071004">
    <property type="term" value="C:U2-type prespliceosome"/>
    <property type="evidence" value="ECO:0007669"/>
    <property type="project" value="TreeGrafter"/>
</dbReference>
<dbReference type="InterPro" id="IPR050914">
    <property type="entry name" value="snRNP_SmB/NAA38-like"/>
</dbReference>
<evidence type="ECO:0000256" key="2">
    <source>
        <dbReference type="ARBA" id="ARBA00004496"/>
    </source>
</evidence>
<evidence type="ECO:0000256" key="10">
    <source>
        <dbReference type="ARBA" id="ARBA00041355"/>
    </source>
</evidence>
<evidence type="ECO:0000256" key="6">
    <source>
        <dbReference type="ARBA" id="ARBA00022884"/>
    </source>
</evidence>
<dbReference type="GO" id="GO:0005682">
    <property type="term" value="C:U5 snRNP"/>
    <property type="evidence" value="ECO:0007669"/>
    <property type="project" value="TreeGrafter"/>
</dbReference>
<keyword evidence="5" id="KW-0507">mRNA processing</keyword>
<proteinExistence type="evidence at transcript level"/>
<evidence type="ECO:0000256" key="9">
    <source>
        <dbReference type="ARBA" id="ARBA00023274"/>
    </source>
</evidence>
<accession>A0A2L2Y630</accession>
<dbReference type="GO" id="GO:0005685">
    <property type="term" value="C:U1 snRNP"/>
    <property type="evidence" value="ECO:0007669"/>
    <property type="project" value="TreeGrafter"/>
</dbReference>
<dbReference type="InterPro" id="IPR010920">
    <property type="entry name" value="LSM_dom_sf"/>
</dbReference>
<protein>
    <recommendedName>
        <fullName evidence="10">Sm protein B</fullName>
    </recommendedName>
</protein>
<evidence type="ECO:0000256" key="3">
    <source>
        <dbReference type="ARBA" id="ARBA00009123"/>
    </source>
</evidence>
<sequence>MTVGRNNQILQLLNAKMRIILCDNRTFVGTFSAYDKHMNIVLTGCVEYKKYKAKRRAPVEGKKTIGTAIIRGENIMSVIVESQPEPPSRSGESSSSRYR</sequence>
<dbReference type="OrthoDB" id="2020720at2759"/>
<reference evidence="13" key="1">
    <citation type="journal article" date="2016" name="Mol. Ecol. Resour.">
        <title>Evaluation of the impact of RNA preservation methods of spiders for de novo transcriptome assembly.</title>
        <authorList>
            <person name="Kono N."/>
            <person name="Nakamura H."/>
            <person name="Ito Y."/>
            <person name="Tomita M."/>
            <person name="Arakawa K."/>
        </authorList>
    </citation>
    <scope>NUCLEOTIDE SEQUENCE</scope>
    <source>
        <tissue evidence="13">Whole body</tissue>
    </source>
</reference>
<keyword evidence="9 13" id="KW-0687">Ribonucleoprotein</keyword>
<keyword evidence="8" id="KW-0539">Nucleus</keyword>
<evidence type="ECO:0000256" key="8">
    <source>
        <dbReference type="ARBA" id="ARBA00023242"/>
    </source>
</evidence>
<evidence type="ECO:0000256" key="4">
    <source>
        <dbReference type="ARBA" id="ARBA00022490"/>
    </source>
</evidence>
<dbReference type="PANTHER" id="PTHR10701:SF0">
    <property type="entry name" value="SMALL NUCLEAR RIBONUCLEOPROTEIN-ASSOCIATED PROTEIN B"/>
    <property type="match status" value="1"/>
</dbReference>
<organism evidence="13">
    <name type="scientific">Parasteatoda tepidariorum</name>
    <name type="common">Common house spider</name>
    <name type="synonym">Achaearanea tepidariorum</name>
    <dbReference type="NCBI Taxonomy" id="114398"/>
    <lineage>
        <taxon>Eukaryota</taxon>
        <taxon>Metazoa</taxon>
        <taxon>Ecdysozoa</taxon>
        <taxon>Arthropoda</taxon>
        <taxon>Chelicerata</taxon>
        <taxon>Arachnida</taxon>
        <taxon>Araneae</taxon>
        <taxon>Araneomorphae</taxon>
        <taxon>Entelegynae</taxon>
        <taxon>Araneoidea</taxon>
        <taxon>Theridiidae</taxon>
        <taxon>Parasteatoda</taxon>
    </lineage>
</organism>
<dbReference type="SMART" id="SM00651">
    <property type="entry name" value="Sm"/>
    <property type="match status" value="1"/>
</dbReference>
<keyword evidence="7" id="KW-0508">mRNA splicing</keyword>
<dbReference type="CDD" id="cd01717">
    <property type="entry name" value="Sm_B"/>
    <property type="match status" value="1"/>
</dbReference>
<dbReference type="InterPro" id="IPR047575">
    <property type="entry name" value="Sm"/>
</dbReference>
<name>A0A2L2Y630_PARTP</name>
<dbReference type="EMBL" id="IAAA01008141">
    <property type="protein sequence ID" value="LAA02605.1"/>
    <property type="molecule type" value="mRNA"/>
</dbReference>
<dbReference type="GO" id="GO:0005737">
    <property type="term" value="C:cytoplasm"/>
    <property type="evidence" value="ECO:0007669"/>
    <property type="project" value="UniProtKB-SubCell"/>
</dbReference>
<evidence type="ECO:0000256" key="1">
    <source>
        <dbReference type="ARBA" id="ARBA00004123"/>
    </source>
</evidence>
<feature type="domain" description="Sm" evidence="12">
    <location>
        <begin position="4"/>
        <end position="84"/>
    </location>
</feature>
<evidence type="ECO:0000259" key="12">
    <source>
        <dbReference type="PROSITE" id="PS52002"/>
    </source>
</evidence>
<dbReference type="SUPFAM" id="SSF50182">
    <property type="entry name" value="Sm-like ribonucleoproteins"/>
    <property type="match status" value="1"/>
</dbReference>
<evidence type="ECO:0000256" key="5">
    <source>
        <dbReference type="ARBA" id="ARBA00022664"/>
    </source>
</evidence>
<dbReference type="Gene3D" id="2.30.30.100">
    <property type="match status" value="1"/>
</dbReference>
<dbReference type="InterPro" id="IPR001163">
    <property type="entry name" value="Sm_dom_euk/arc"/>
</dbReference>
<evidence type="ECO:0000256" key="7">
    <source>
        <dbReference type="ARBA" id="ARBA00023187"/>
    </source>
</evidence>
<dbReference type="GO" id="GO:0070990">
    <property type="term" value="F:snRNP binding"/>
    <property type="evidence" value="ECO:0007669"/>
    <property type="project" value="TreeGrafter"/>
</dbReference>
<comment type="subcellular location">
    <subcellularLocation>
        <location evidence="2">Cytoplasm</location>
    </subcellularLocation>
    <subcellularLocation>
        <location evidence="1">Nucleus</location>
    </subcellularLocation>
</comment>
<dbReference type="GO" id="GO:0005686">
    <property type="term" value="C:U2 snRNP"/>
    <property type="evidence" value="ECO:0007669"/>
    <property type="project" value="TreeGrafter"/>
</dbReference>
<dbReference type="AlphaFoldDB" id="A0A2L2Y630"/>
<dbReference type="PANTHER" id="PTHR10701">
    <property type="entry name" value="SMALL NUCLEAR RIBONUCLEOPROTEIN-ASSOCIATED PROTEIN B AND N"/>
    <property type="match status" value="1"/>
</dbReference>
<dbReference type="GO" id="GO:0000398">
    <property type="term" value="P:mRNA splicing, via spliceosome"/>
    <property type="evidence" value="ECO:0007669"/>
    <property type="project" value="TreeGrafter"/>
</dbReference>
<dbReference type="Pfam" id="PF01423">
    <property type="entry name" value="LSM"/>
    <property type="match status" value="1"/>
</dbReference>
<dbReference type="GO" id="GO:0046540">
    <property type="term" value="C:U4/U6 x U5 tri-snRNP complex"/>
    <property type="evidence" value="ECO:0007669"/>
    <property type="project" value="TreeGrafter"/>
</dbReference>
<keyword evidence="6" id="KW-0694">RNA-binding</keyword>